<dbReference type="OrthoDB" id="21421at2"/>
<dbReference type="PANTHER" id="PTHR33747:SF1">
    <property type="entry name" value="ADENYLATE CYCLASE-ASSOCIATED CAP C-TERMINAL DOMAIN-CONTAINING PROTEIN"/>
    <property type="match status" value="1"/>
</dbReference>
<comment type="similarity">
    <text evidence="1 2">Belongs to the UPF0225 family.</text>
</comment>
<dbReference type="PANTHER" id="PTHR33747">
    <property type="entry name" value="UPF0225 PROTEIN SCO1677"/>
    <property type="match status" value="1"/>
</dbReference>
<dbReference type="AlphaFoldDB" id="A0A0P7ZML0"/>
<dbReference type="EMBL" id="LJZQ01000001">
    <property type="protein sequence ID" value="KPQ30535.1"/>
    <property type="molecule type" value="Genomic_DNA"/>
</dbReference>
<gene>
    <name evidence="4" type="ORF">HLUCCX14_00270</name>
</gene>
<evidence type="ECO:0000256" key="1">
    <source>
        <dbReference type="ARBA" id="ARBA00010839"/>
    </source>
</evidence>
<dbReference type="Pfam" id="PF17775">
    <property type="entry name" value="YchJ_M-like"/>
    <property type="match status" value="1"/>
</dbReference>
<dbReference type="Gene3D" id="3.10.450.50">
    <property type="match status" value="1"/>
</dbReference>
<evidence type="ECO:0000313" key="4">
    <source>
        <dbReference type="EMBL" id="KPQ30535.1"/>
    </source>
</evidence>
<evidence type="ECO:0000259" key="3">
    <source>
        <dbReference type="Pfam" id="PF17775"/>
    </source>
</evidence>
<dbReference type="STRING" id="1305731.GCA_000934705_02748"/>
<dbReference type="InterPro" id="IPR023006">
    <property type="entry name" value="YchJ-like"/>
</dbReference>
<protein>
    <recommendedName>
        <fullName evidence="2">UPF0225 protein HLUCCX14_00270</fullName>
    </recommendedName>
</protein>
<dbReference type="HAMAP" id="MF_00612">
    <property type="entry name" value="UPF0225"/>
    <property type="match status" value="1"/>
</dbReference>
<reference evidence="4 5" key="1">
    <citation type="submission" date="2015-09" db="EMBL/GenBank/DDBJ databases">
        <title>Identification and resolution of microdiversity through metagenomic sequencing of parallel consortia.</title>
        <authorList>
            <person name="Nelson W.C."/>
            <person name="Romine M.F."/>
            <person name="Lindemann S.R."/>
        </authorList>
    </citation>
    <scope>NUCLEOTIDE SEQUENCE [LARGE SCALE GENOMIC DNA]</scope>
    <source>
        <strain evidence="4">HL-55</strain>
    </source>
</reference>
<dbReference type="InterPro" id="IPR048469">
    <property type="entry name" value="YchJ-like_M"/>
</dbReference>
<dbReference type="SUPFAM" id="SSF103642">
    <property type="entry name" value="Sec-C motif"/>
    <property type="match status" value="2"/>
</dbReference>
<proteinExistence type="inferred from homology"/>
<dbReference type="Pfam" id="PF02810">
    <property type="entry name" value="SEC-C"/>
    <property type="match status" value="2"/>
</dbReference>
<evidence type="ECO:0000256" key="2">
    <source>
        <dbReference type="HAMAP-Rule" id="MF_00612"/>
    </source>
</evidence>
<dbReference type="Proteomes" id="UP000050416">
    <property type="component" value="Unassembled WGS sequence"/>
</dbReference>
<sequence length="154" mass="17053">MTVIASPDSCPCGSGKEYRECCQRWHSGQPAPTPEALMRSRYAAFVLRNPDYLLATWHPDTRPGELGLESSPAWASLQVLDASEQGTRGRVHFRAVYRTGTGWGYLEEVSDFAREGDRWFYVAGETSEGTLKPGRNEPCPCGSGRKYKACCLKG</sequence>
<organism evidence="4 5">
    <name type="scientific">Marinobacter excellens HL-55</name>
    <dbReference type="NCBI Taxonomy" id="1305731"/>
    <lineage>
        <taxon>Bacteria</taxon>
        <taxon>Pseudomonadati</taxon>
        <taxon>Pseudomonadota</taxon>
        <taxon>Gammaproteobacteria</taxon>
        <taxon>Pseudomonadales</taxon>
        <taxon>Marinobacteraceae</taxon>
        <taxon>Marinobacter</taxon>
    </lineage>
</organism>
<evidence type="ECO:0000313" key="5">
    <source>
        <dbReference type="Proteomes" id="UP000050416"/>
    </source>
</evidence>
<dbReference type="SUPFAM" id="SSF54427">
    <property type="entry name" value="NTF2-like"/>
    <property type="match status" value="1"/>
</dbReference>
<dbReference type="InterPro" id="IPR004027">
    <property type="entry name" value="SEC_C_motif"/>
</dbReference>
<comment type="caution">
    <text evidence="4">The sequence shown here is derived from an EMBL/GenBank/DDBJ whole genome shotgun (WGS) entry which is preliminary data.</text>
</comment>
<dbReference type="InterPro" id="IPR032710">
    <property type="entry name" value="NTF2-like_dom_sf"/>
</dbReference>
<name>A0A0P7ZML0_9GAMM</name>
<feature type="domain" description="YchJ-like middle NTF2-like" evidence="3">
    <location>
        <begin position="33"/>
        <end position="124"/>
    </location>
</feature>
<dbReference type="PATRIC" id="fig|1305731.5.peg.1427"/>
<accession>A0A0P7ZML0</accession>